<keyword evidence="3" id="KW-0479">Metal-binding</keyword>
<dbReference type="CDD" id="cd01681">
    <property type="entry name" value="aeEF2_snRNP_like_IV"/>
    <property type="match status" value="1"/>
</dbReference>
<evidence type="ECO:0000256" key="8">
    <source>
        <dbReference type="ARBA" id="ARBA00022917"/>
    </source>
</evidence>
<dbReference type="PROSITE" id="PS52027">
    <property type="entry name" value="ZF_C2HC_C3H"/>
    <property type="match status" value="4"/>
</dbReference>
<dbReference type="NCBIfam" id="TIGR00231">
    <property type="entry name" value="small_GTP"/>
    <property type="match status" value="1"/>
</dbReference>
<dbReference type="STRING" id="166423.A0A0N0BKR4"/>
<dbReference type="FunFam" id="2.40.30.10:FF:000010">
    <property type="entry name" value="Translation elongation factor 2"/>
    <property type="match status" value="1"/>
</dbReference>
<dbReference type="InterPro" id="IPR027417">
    <property type="entry name" value="P-loop_NTPase"/>
</dbReference>
<comment type="subcellular location">
    <subcellularLocation>
        <location evidence="1">Cytoplasm</location>
    </subcellularLocation>
</comment>
<feature type="domain" description="C2HC/C3H-type" evidence="13">
    <location>
        <begin position="399"/>
        <end position="428"/>
    </location>
</feature>
<feature type="domain" description="C2HC/C3H-type" evidence="13">
    <location>
        <begin position="509"/>
        <end position="538"/>
    </location>
</feature>
<accession>A0A0N0BKR4</accession>
<reference evidence="14 15" key="1">
    <citation type="submission" date="2015-07" db="EMBL/GenBank/DDBJ databases">
        <title>The genome of Melipona quadrifasciata.</title>
        <authorList>
            <person name="Pan H."/>
            <person name="Kapheim K."/>
        </authorList>
    </citation>
    <scope>NUCLEOTIDE SEQUENCE [LARGE SCALE GENOMIC DNA]</scope>
    <source>
        <strain evidence="14">0111107301</strain>
        <tissue evidence="14">Whole body</tissue>
    </source>
</reference>
<dbReference type="Pfam" id="PF14492">
    <property type="entry name" value="EFG_III"/>
    <property type="match status" value="1"/>
</dbReference>
<evidence type="ECO:0000256" key="9">
    <source>
        <dbReference type="ARBA" id="ARBA00023134"/>
    </source>
</evidence>
<feature type="compositionally biased region" description="Basic and acidic residues" evidence="11">
    <location>
        <begin position="293"/>
        <end position="303"/>
    </location>
</feature>
<dbReference type="InterPro" id="IPR005517">
    <property type="entry name" value="Transl_elong_EFG/EF2_IV"/>
</dbReference>
<evidence type="ECO:0000256" key="4">
    <source>
        <dbReference type="ARBA" id="ARBA00022741"/>
    </source>
</evidence>
<dbReference type="Gene3D" id="3.30.160.60">
    <property type="entry name" value="Classic Zinc Finger"/>
    <property type="match status" value="4"/>
</dbReference>
<dbReference type="PROSITE" id="PS00301">
    <property type="entry name" value="G_TR_1"/>
    <property type="match status" value="1"/>
</dbReference>
<dbReference type="SUPFAM" id="SSF52540">
    <property type="entry name" value="P-loop containing nucleoside triphosphate hydrolases"/>
    <property type="match status" value="1"/>
</dbReference>
<feature type="region of interest" description="Disordered" evidence="11">
    <location>
        <begin position="28"/>
        <end position="67"/>
    </location>
</feature>
<dbReference type="InterPro" id="IPR020568">
    <property type="entry name" value="Ribosomal_Su5_D2-typ_SF"/>
</dbReference>
<dbReference type="GO" id="GO:0005525">
    <property type="term" value="F:GTP binding"/>
    <property type="evidence" value="ECO:0007669"/>
    <property type="project" value="UniProtKB-KW"/>
</dbReference>
<dbReference type="InterPro" id="IPR005225">
    <property type="entry name" value="Small_GTP-bd"/>
</dbReference>
<evidence type="ECO:0000259" key="12">
    <source>
        <dbReference type="PROSITE" id="PS51722"/>
    </source>
</evidence>
<feature type="domain" description="C2HC/C3H-type" evidence="13">
    <location>
        <begin position="333"/>
        <end position="362"/>
    </location>
</feature>
<keyword evidence="5 14" id="KW-0251">Elongation factor</keyword>
<sequence length="1479" mass="165818">MKWKKSPTEFLSEKTFLVIKDDLNMLEKKGKHRGKSKIPDTSTWPPKMKRGASLHNEPERPKTANLEKPSVLDPDLVDKLDMSLLSKELLVDSIMRFRLAKAISGGTSSFPPSSRYRQNIIGADRQRQYSPASNGEATWCRGPFSIRHKRHSFEQILDSRLGHIDVSLVSSRMQKQARVNGQDAASTRRSLGNTKLDDNNNRNGTASHKILSLSTLKKKSSRPIVQNDLEVFTASSTKSAPEPCKSCGKPDQPERFHSHPKSSQLKPKDNPTNSKSKTTVPKTVQKPVALNFRSDKNKNKVEEIVAQTNSSNLHEKSNASNTSSSAPIKKGPRTVTCYICGREFGTASFPIHEPRCMQKWERENNSLPVNQRRPTPQRPDTAINHSEWNAAAWEESQAQLIPCSKCGRTFLPERLTVHQKSCKVSTKRKKSPNTLRAGPPMVTCQSCGKNFGTKSIKIHEPQCIKRMQVEKNKQAAQSRKKDTIRQQKSEIMIVQENLSSPMGDNTQKKTITCYICGKDFGSTSIAIHEPQCLKKWHVENQKLPPGQRRKEPERPEIIYTRDSETGDMTIDLAATAEANWKSHLSQLVPCKHCGRTFNPDRTKCHLGSEKLKTGGLLGIAQLSLKINFEARDGYAGVNFTVDEIRAMMDKKKNIRNMSVIAHVDHGKSTLTDSLVSKAGIIAGAKAGETRFTDTRKDEQERCITIKSTAISMYFALEEKDLVFITNPDQRDKDEKGFLINLIDSPGHVDFSSEVTAALRVTDGALVVVDCVSGVCVQTETVLRQAIAERIKPVLFMNKMDRALLELQLDSEDLYQTFQRIVENVNVIIATYSDDDGPMGEVRVDPSKGSVGFGSGLHGWAFTLKQFSEMYAEKFKIDVVKLMNRLWGESFFNPKTKKWSKQKETDNKRSFCMYVLDPIYKVFDSIMNYKKDEADNLLQKLGIVLKPEDKDKDGKALLKVVMRTWLPAGEALLQMIAIHLPSPVTAQKYRMEMLYEGPLDDEAAIGIKNCDPNGPLMMYVSKMVPTSDKGRFYAFGRVFSGKVSTGMKARIMGPNFQPGKKEDLYEKAIQRTILMMGRYVEAIEDVPSGNICGLVGVDQFLVKTGTITTFKDAHNMKVMKFSVSPVVRVAVEPKNPADLPKLVEGLKRLAKSDPMVQCIIEESGEHIIAGAGELHLEICLKDLEEDHACIPIKKSDPVVSYRETISEQSNQMCLSKSPNKHNRLFMMACPMPDGLAEDIDSGEVNPRDDFKVRARYLNEKYDYDVTEARKIWCFGPDGTGPNILVDCTKGVQYLNEIKDSVVAGFQWATKEGVLSEENLRGVRFNIHDVTLHADAIHRGGGQIIPTTRRCLYACLLTASPRLMEPVYLCEIQCPEIAVGGIYGVLNRRRGHVFEEQQIAGTPMFVVKAYLPVNESFGFTADLRSNTGGQAFPQCVFDHWQILPGDPMEPNSRPYQVVQETRKRKGLKEGLPDLNAYLDKL</sequence>
<dbReference type="PANTHER" id="PTHR42908:SF10">
    <property type="entry name" value="EUKARYOTIC TRANSLATION ELONGATION FACTOR 2"/>
    <property type="match status" value="1"/>
</dbReference>
<feature type="compositionally biased region" description="Polar residues" evidence="11">
    <location>
        <begin position="175"/>
        <end position="193"/>
    </location>
</feature>
<evidence type="ECO:0000256" key="10">
    <source>
        <dbReference type="PROSITE-ProRule" id="PRU01371"/>
    </source>
</evidence>
<dbReference type="InterPro" id="IPR004161">
    <property type="entry name" value="EFTu-like_2"/>
</dbReference>
<evidence type="ECO:0000256" key="2">
    <source>
        <dbReference type="ARBA" id="ARBA00022490"/>
    </source>
</evidence>
<dbReference type="InterPro" id="IPR014721">
    <property type="entry name" value="Ribsml_uS5_D2-typ_fold_subgr"/>
</dbReference>
<dbReference type="GO" id="GO:1990904">
    <property type="term" value="C:ribonucleoprotein complex"/>
    <property type="evidence" value="ECO:0007669"/>
    <property type="project" value="TreeGrafter"/>
</dbReference>
<dbReference type="CDD" id="cd01885">
    <property type="entry name" value="EF2"/>
    <property type="match status" value="1"/>
</dbReference>
<gene>
    <name evidence="14" type="ORF">WN51_03853</name>
</gene>
<dbReference type="GO" id="GO:0043022">
    <property type="term" value="F:ribosome binding"/>
    <property type="evidence" value="ECO:0007669"/>
    <property type="project" value="TreeGrafter"/>
</dbReference>
<dbReference type="Pfam" id="PF00679">
    <property type="entry name" value="EFG_C"/>
    <property type="match status" value="1"/>
</dbReference>
<dbReference type="GO" id="GO:0005829">
    <property type="term" value="C:cytosol"/>
    <property type="evidence" value="ECO:0007669"/>
    <property type="project" value="TreeGrafter"/>
</dbReference>
<dbReference type="EMBL" id="KQ435697">
    <property type="protein sequence ID" value="KOX80791.1"/>
    <property type="molecule type" value="Genomic_DNA"/>
</dbReference>
<dbReference type="Gene3D" id="3.30.70.870">
    <property type="entry name" value="Elongation Factor G (Translational Gtpase), domain 3"/>
    <property type="match status" value="1"/>
</dbReference>
<dbReference type="Pfam" id="PF03144">
    <property type="entry name" value="GTP_EFTU_D2"/>
    <property type="match status" value="1"/>
</dbReference>
<dbReference type="InterPro" id="IPR009000">
    <property type="entry name" value="Transl_B-barrel_sf"/>
</dbReference>
<keyword evidence="8" id="KW-0648">Protein biosynthesis</keyword>
<evidence type="ECO:0000256" key="1">
    <source>
        <dbReference type="ARBA" id="ARBA00004496"/>
    </source>
</evidence>
<evidence type="ECO:0000256" key="11">
    <source>
        <dbReference type="SAM" id="MobiDB-lite"/>
    </source>
</evidence>
<keyword evidence="7" id="KW-0862">Zinc</keyword>
<feature type="domain" description="C2HC/C3H-type" evidence="13">
    <location>
        <begin position="440"/>
        <end position="469"/>
    </location>
</feature>
<dbReference type="SUPFAM" id="SSF54211">
    <property type="entry name" value="Ribosomal protein S5 domain 2-like"/>
    <property type="match status" value="1"/>
</dbReference>
<feature type="compositionally biased region" description="Polar residues" evidence="11">
    <location>
        <begin position="306"/>
        <end position="326"/>
    </location>
</feature>
<dbReference type="SMART" id="SM00838">
    <property type="entry name" value="EFG_C"/>
    <property type="match status" value="1"/>
</dbReference>
<dbReference type="Gene3D" id="2.40.30.10">
    <property type="entry name" value="Translation factors"/>
    <property type="match status" value="1"/>
</dbReference>
<dbReference type="FunFam" id="3.30.70.870:FF:000002">
    <property type="entry name" value="Translation elongation factor 2"/>
    <property type="match status" value="1"/>
</dbReference>
<dbReference type="Pfam" id="PF13913">
    <property type="entry name" value="zf-C2HC_2"/>
    <property type="match status" value="5"/>
</dbReference>
<evidence type="ECO:0000256" key="3">
    <source>
        <dbReference type="ARBA" id="ARBA00022723"/>
    </source>
</evidence>
<feature type="compositionally biased region" description="Polar residues" evidence="11">
    <location>
        <begin position="261"/>
        <end position="282"/>
    </location>
</feature>
<feature type="domain" description="Tr-type G" evidence="12">
    <location>
        <begin position="652"/>
        <end position="983"/>
    </location>
</feature>
<dbReference type="PROSITE" id="PS51722">
    <property type="entry name" value="G_TR_2"/>
    <property type="match status" value="1"/>
</dbReference>
<evidence type="ECO:0000313" key="14">
    <source>
        <dbReference type="EMBL" id="KOX80791.1"/>
    </source>
</evidence>
<dbReference type="GO" id="GO:0003924">
    <property type="term" value="F:GTPase activity"/>
    <property type="evidence" value="ECO:0007669"/>
    <property type="project" value="InterPro"/>
</dbReference>
<dbReference type="SMART" id="SM00889">
    <property type="entry name" value="EFG_IV"/>
    <property type="match status" value="1"/>
</dbReference>
<dbReference type="Gene3D" id="3.30.230.10">
    <property type="match status" value="1"/>
</dbReference>
<feature type="region of interest" description="Disordered" evidence="11">
    <location>
        <begin position="175"/>
        <end position="206"/>
    </location>
</feature>
<dbReference type="CDD" id="cd04096">
    <property type="entry name" value="eEF2_snRNP_like_C"/>
    <property type="match status" value="1"/>
</dbReference>
<dbReference type="OrthoDB" id="364892at2759"/>
<feature type="region of interest" description="Disordered" evidence="11">
    <location>
        <begin position="234"/>
        <end position="328"/>
    </location>
</feature>
<evidence type="ECO:0000256" key="7">
    <source>
        <dbReference type="ARBA" id="ARBA00022833"/>
    </source>
</evidence>
<evidence type="ECO:0000256" key="6">
    <source>
        <dbReference type="ARBA" id="ARBA00022771"/>
    </source>
</evidence>
<dbReference type="Gene3D" id="3.30.70.240">
    <property type="match status" value="1"/>
</dbReference>
<keyword evidence="15" id="KW-1185">Reference proteome</keyword>
<keyword evidence="2" id="KW-0963">Cytoplasm</keyword>
<dbReference type="GO" id="GO:0008270">
    <property type="term" value="F:zinc ion binding"/>
    <property type="evidence" value="ECO:0007669"/>
    <property type="project" value="UniProtKB-KW"/>
</dbReference>
<keyword evidence="4" id="KW-0547">Nucleotide-binding</keyword>
<dbReference type="InterPro" id="IPR041095">
    <property type="entry name" value="EFG_II"/>
</dbReference>
<keyword evidence="6 10" id="KW-0863">Zinc-finger</keyword>
<dbReference type="Pfam" id="PF03764">
    <property type="entry name" value="EFG_IV"/>
    <property type="match status" value="1"/>
</dbReference>
<dbReference type="SUPFAM" id="SSF50447">
    <property type="entry name" value="Translation proteins"/>
    <property type="match status" value="1"/>
</dbReference>
<dbReference type="FunFam" id="3.30.70.240:FF:000003">
    <property type="entry name" value="Translation elongation factor 2"/>
    <property type="match status" value="1"/>
</dbReference>
<dbReference type="Pfam" id="PF00009">
    <property type="entry name" value="GTP_EFTU"/>
    <property type="match status" value="1"/>
</dbReference>
<evidence type="ECO:0000256" key="5">
    <source>
        <dbReference type="ARBA" id="ARBA00022768"/>
    </source>
</evidence>
<dbReference type="SUPFAM" id="SSF54980">
    <property type="entry name" value="EF-G C-terminal domain-like"/>
    <property type="match status" value="2"/>
</dbReference>
<dbReference type="GO" id="GO:0003746">
    <property type="term" value="F:translation elongation factor activity"/>
    <property type="evidence" value="ECO:0007669"/>
    <property type="project" value="UniProtKB-KW"/>
</dbReference>
<dbReference type="InterPro" id="IPR049899">
    <property type="entry name" value="Znf_C2HC_C3H"/>
</dbReference>
<evidence type="ECO:0000259" key="13">
    <source>
        <dbReference type="PROSITE" id="PS52027"/>
    </source>
</evidence>
<dbReference type="Proteomes" id="UP000053105">
    <property type="component" value="Unassembled WGS sequence"/>
</dbReference>
<dbReference type="FunFam" id="3.30.230.10:FF:000006">
    <property type="entry name" value="Translation elongation factor 2"/>
    <property type="match status" value="1"/>
</dbReference>
<keyword evidence="9" id="KW-0342">GTP-binding</keyword>
<dbReference type="Gene3D" id="3.40.50.300">
    <property type="entry name" value="P-loop containing nucleotide triphosphate hydrolases"/>
    <property type="match status" value="1"/>
</dbReference>
<dbReference type="FunFam" id="3.40.50.300:FF:000058">
    <property type="entry name" value="Translation elongation factor 2"/>
    <property type="match status" value="1"/>
</dbReference>
<proteinExistence type="predicted"/>
<dbReference type="CDD" id="cd16261">
    <property type="entry name" value="EF2_snRNP_III"/>
    <property type="match status" value="1"/>
</dbReference>
<dbReference type="PRINTS" id="PR00315">
    <property type="entry name" value="ELONGATNFCT"/>
</dbReference>
<dbReference type="InterPro" id="IPR000795">
    <property type="entry name" value="T_Tr_GTP-bd_dom"/>
</dbReference>
<organism evidence="14 15">
    <name type="scientific">Melipona quadrifasciata</name>
    <dbReference type="NCBI Taxonomy" id="166423"/>
    <lineage>
        <taxon>Eukaryota</taxon>
        <taxon>Metazoa</taxon>
        <taxon>Ecdysozoa</taxon>
        <taxon>Arthropoda</taxon>
        <taxon>Hexapoda</taxon>
        <taxon>Insecta</taxon>
        <taxon>Pterygota</taxon>
        <taxon>Neoptera</taxon>
        <taxon>Endopterygota</taxon>
        <taxon>Hymenoptera</taxon>
        <taxon>Apocrita</taxon>
        <taxon>Aculeata</taxon>
        <taxon>Apoidea</taxon>
        <taxon>Anthophila</taxon>
        <taxon>Apidae</taxon>
        <taxon>Melipona</taxon>
    </lineage>
</organism>
<dbReference type="CDD" id="cd03700">
    <property type="entry name" value="EF2_snRNP_like_II"/>
    <property type="match status" value="1"/>
</dbReference>
<dbReference type="InterPro" id="IPR035647">
    <property type="entry name" value="EFG_III/V"/>
</dbReference>
<evidence type="ECO:0000313" key="15">
    <source>
        <dbReference type="Proteomes" id="UP000053105"/>
    </source>
</evidence>
<dbReference type="InterPro" id="IPR000640">
    <property type="entry name" value="EFG_V-like"/>
</dbReference>
<name>A0A0N0BKR4_9HYME</name>
<protein>
    <submittedName>
        <fullName evidence="14">Elongation factor 2</fullName>
    </submittedName>
</protein>
<dbReference type="PANTHER" id="PTHR42908">
    <property type="entry name" value="TRANSLATION ELONGATION FACTOR-RELATED"/>
    <property type="match status" value="1"/>
</dbReference>
<dbReference type="InterPro" id="IPR031157">
    <property type="entry name" value="G_TR_CS"/>
</dbReference>